<dbReference type="CDD" id="cd03221">
    <property type="entry name" value="ABCF_EF-3"/>
    <property type="match status" value="2"/>
</dbReference>
<dbReference type="InterPro" id="IPR003593">
    <property type="entry name" value="AAA+_ATPase"/>
</dbReference>
<keyword evidence="5" id="KW-1185">Reference proteome</keyword>
<dbReference type="InterPro" id="IPR027417">
    <property type="entry name" value="P-loop_NTPase"/>
</dbReference>
<gene>
    <name evidence="4" type="primary">abc-f</name>
    <name evidence="4" type="ORF">Q5Y73_22020</name>
</gene>
<accession>A0ABT9J599</accession>
<evidence type="ECO:0000256" key="2">
    <source>
        <dbReference type="ARBA" id="ARBA00022840"/>
    </source>
</evidence>
<dbReference type="Proteomes" id="UP001231941">
    <property type="component" value="Unassembled WGS sequence"/>
</dbReference>
<organism evidence="4 5">
    <name type="scientific">Chengkuizengella axinellae</name>
    <dbReference type="NCBI Taxonomy" id="3064388"/>
    <lineage>
        <taxon>Bacteria</taxon>
        <taxon>Bacillati</taxon>
        <taxon>Bacillota</taxon>
        <taxon>Bacilli</taxon>
        <taxon>Bacillales</taxon>
        <taxon>Paenibacillaceae</taxon>
        <taxon>Chengkuizengella</taxon>
    </lineage>
</organism>
<keyword evidence="1" id="KW-0547">Nucleotide-binding</keyword>
<dbReference type="Gene3D" id="3.40.50.300">
    <property type="entry name" value="P-loop containing nucleotide triphosphate hydrolases"/>
    <property type="match status" value="2"/>
</dbReference>
<dbReference type="SUPFAM" id="SSF52540">
    <property type="entry name" value="P-loop containing nucleoside triphosphate hydrolases"/>
    <property type="match status" value="2"/>
</dbReference>
<protein>
    <submittedName>
        <fullName evidence="4">ABC-F type ribosomal protection protein</fullName>
    </submittedName>
</protein>
<dbReference type="InterPro" id="IPR003439">
    <property type="entry name" value="ABC_transporter-like_ATP-bd"/>
</dbReference>
<proteinExistence type="predicted"/>
<dbReference type="Pfam" id="PF12848">
    <property type="entry name" value="ABC_tran_Xtn"/>
    <property type="match status" value="1"/>
</dbReference>
<name>A0ABT9J599_9BACL</name>
<evidence type="ECO:0000256" key="1">
    <source>
        <dbReference type="ARBA" id="ARBA00022741"/>
    </source>
</evidence>
<dbReference type="EMBL" id="JAVAMP010000018">
    <property type="protein sequence ID" value="MDP5276774.1"/>
    <property type="molecule type" value="Genomic_DNA"/>
</dbReference>
<comment type="caution">
    <text evidence="4">The sequence shown here is derived from an EMBL/GenBank/DDBJ whole genome shotgun (WGS) entry which is preliminary data.</text>
</comment>
<dbReference type="PANTHER" id="PTHR42855">
    <property type="entry name" value="ABC TRANSPORTER ATP-BINDING SUBUNIT"/>
    <property type="match status" value="1"/>
</dbReference>
<feature type="domain" description="ABC transporter" evidence="3">
    <location>
        <begin position="311"/>
        <end position="525"/>
    </location>
</feature>
<dbReference type="InterPro" id="IPR051309">
    <property type="entry name" value="ABCF_ATPase"/>
</dbReference>
<dbReference type="RefSeq" id="WP_305994081.1">
    <property type="nucleotide sequence ID" value="NZ_JAVAMP010000018.1"/>
</dbReference>
<dbReference type="PROSITE" id="PS50893">
    <property type="entry name" value="ABC_TRANSPORTER_2"/>
    <property type="match status" value="2"/>
</dbReference>
<dbReference type="SMART" id="SM00382">
    <property type="entry name" value="AAA"/>
    <property type="match status" value="2"/>
</dbReference>
<reference evidence="4 5" key="1">
    <citation type="submission" date="2023-08" db="EMBL/GenBank/DDBJ databases">
        <authorList>
            <person name="Park J.-S."/>
        </authorList>
    </citation>
    <scope>NUCLEOTIDE SEQUENCE [LARGE SCALE GENOMIC DNA]</scope>
    <source>
        <strain evidence="4 5">2205SS18-9</strain>
    </source>
</reference>
<dbReference type="InterPro" id="IPR017871">
    <property type="entry name" value="ABC_transporter-like_CS"/>
</dbReference>
<evidence type="ECO:0000259" key="3">
    <source>
        <dbReference type="PROSITE" id="PS50893"/>
    </source>
</evidence>
<dbReference type="PANTHER" id="PTHR42855:SF2">
    <property type="entry name" value="DRUG RESISTANCE ABC TRANSPORTER,ATP-BINDING PROTEIN"/>
    <property type="match status" value="1"/>
</dbReference>
<evidence type="ECO:0000313" key="5">
    <source>
        <dbReference type="Proteomes" id="UP001231941"/>
    </source>
</evidence>
<dbReference type="Pfam" id="PF00005">
    <property type="entry name" value="ABC_tran"/>
    <property type="match status" value="2"/>
</dbReference>
<keyword evidence="2" id="KW-0067">ATP-binding</keyword>
<dbReference type="PROSITE" id="PS00211">
    <property type="entry name" value="ABC_TRANSPORTER_1"/>
    <property type="match status" value="1"/>
</dbReference>
<evidence type="ECO:0000313" key="4">
    <source>
        <dbReference type="EMBL" id="MDP5276774.1"/>
    </source>
</evidence>
<dbReference type="InterPro" id="IPR032781">
    <property type="entry name" value="ABC_tran_Xtn"/>
</dbReference>
<sequence length="579" mass="67227">MSLISLYNINKSFGDQSVLKDVNLEVKHGERIGLVGMNGAGKTTLANIICGKTKTDSGEITRYVRNLKIGYLLQSTSYSQESFNHMFEQDHHDFLEVSSHLGLKKVQNWNSDKISGLSGGEKTKLAIAHVYTSKPDLLILDEPTNHLDFQGVEWLISELNHFEASTIIISHDRYFLDQTVDRIIEIEDGMITNYSGNYTFYREEKERRFESQKHQYEQQKKYEKKIELEIERLNNWSSKAHREAGKVGKMADMRMGVKEFYRTKAKKMDKQVKSRIKRLEKIEIEGVQKPKEESKVYFDLEKQNQRGRRYIVANQIKKMMGEKLLFQDSSFSILRGERIGLIGPNGCGKTTFLQILSKKDKLDDGDLWISPSLKISHLTQDVNDLNPDKTMKEIIEGIHYIRNDVQKTVNLLISMGLQESMLNKSMGQLSLGERTKFKLAQLMNENRDLLILDEPTNHLDLQSRERLEKTLEAYSGTLLIVSHDRYFLEKICDKLLIFKDDKVQKVESGYKEYSEKVQEVEKQPDSKTQENILEEKMVIENRLLNIIGELGRLNPSDLEYQALDEEYNKLTKRKKLLFE</sequence>
<feature type="domain" description="ABC transporter" evidence="3">
    <location>
        <begin position="4"/>
        <end position="213"/>
    </location>
</feature>